<feature type="region of interest" description="Disordered" evidence="1">
    <location>
        <begin position="40"/>
        <end position="90"/>
    </location>
</feature>
<reference evidence="2 3" key="1">
    <citation type="journal article" date="2014" name="Genome Biol.">
        <title>Transcriptome and methylome profiling reveals relics of genome dominance in the mesopolyploid Brassica oleracea.</title>
        <authorList>
            <person name="Parkin I.A."/>
            <person name="Koh C."/>
            <person name="Tang H."/>
            <person name="Robinson S.J."/>
            <person name="Kagale S."/>
            <person name="Clarke W.E."/>
            <person name="Town C.D."/>
            <person name="Nixon J."/>
            <person name="Krishnakumar V."/>
            <person name="Bidwell S.L."/>
            <person name="Denoeud F."/>
            <person name="Belcram H."/>
            <person name="Links M.G."/>
            <person name="Just J."/>
            <person name="Clarke C."/>
            <person name="Bender T."/>
            <person name="Huebert T."/>
            <person name="Mason A.S."/>
            <person name="Pires J.C."/>
            <person name="Barker G."/>
            <person name="Moore J."/>
            <person name="Walley P.G."/>
            <person name="Manoli S."/>
            <person name="Batley J."/>
            <person name="Edwards D."/>
            <person name="Nelson M.N."/>
            <person name="Wang X."/>
            <person name="Paterson A.H."/>
            <person name="King G."/>
            <person name="Bancroft I."/>
            <person name="Chalhoub B."/>
            <person name="Sharpe A.G."/>
        </authorList>
    </citation>
    <scope>NUCLEOTIDE SEQUENCE</scope>
    <source>
        <strain evidence="2 3">cv. TO1000</strain>
    </source>
</reference>
<feature type="compositionally biased region" description="Polar residues" evidence="1">
    <location>
        <begin position="400"/>
        <end position="411"/>
    </location>
</feature>
<dbReference type="Proteomes" id="UP000032141">
    <property type="component" value="Chromosome C8"/>
</dbReference>
<protein>
    <recommendedName>
        <fullName evidence="4">Retrotransposon gag domain-containing protein</fullName>
    </recommendedName>
</protein>
<feature type="region of interest" description="Disordered" evidence="1">
    <location>
        <begin position="614"/>
        <end position="636"/>
    </location>
</feature>
<evidence type="ECO:0000256" key="1">
    <source>
        <dbReference type="SAM" id="MobiDB-lite"/>
    </source>
</evidence>
<dbReference type="EnsemblPlants" id="Bo8g033790.1">
    <property type="protein sequence ID" value="Bo8g033790.1"/>
    <property type="gene ID" value="Bo8g033790"/>
</dbReference>
<dbReference type="HOGENOM" id="CLU_430463_0_0_1"/>
<keyword evidence="3" id="KW-1185">Reference proteome</keyword>
<organism evidence="2 3">
    <name type="scientific">Brassica oleracea var. oleracea</name>
    <dbReference type="NCBI Taxonomy" id="109376"/>
    <lineage>
        <taxon>Eukaryota</taxon>
        <taxon>Viridiplantae</taxon>
        <taxon>Streptophyta</taxon>
        <taxon>Embryophyta</taxon>
        <taxon>Tracheophyta</taxon>
        <taxon>Spermatophyta</taxon>
        <taxon>Magnoliopsida</taxon>
        <taxon>eudicotyledons</taxon>
        <taxon>Gunneridae</taxon>
        <taxon>Pentapetalae</taxon>
        <taxon>rosids</taxon>
        <taxon>malvids</taxon>
        <taxon>Brassicales</taxon>
        <taxon>Brassicaceae</taxon>
        <taxon>Brassiceae</taxon>
        <taxon>Brassica</taxon>
    </lineage>
</organism>
<evidence type="ECO:0000313" key="3">
    <source>
        <dbReference type="Proteomes" id="UP000032141"/>
    </source>
</evidence>
<reference evidence="2" key="2">
    <citation type="submission" date="2015-03" db="UniProtKB">
        <authorList>
            <consortium name="EnsemblPlants"/>
        </authorList>
    </citation>
    <scope>IDENTIFICATION</scope>
</reference>
<feature type="region of interest" description="Disordered" evidence="1">
    <location>
        <begin position="399"/>
        <end position="451"/>
    </location>
</feature>
<evidence type="ECO:0008006" key="4">
    <source>
        <dbReference type="Google" id="ProtNLM"/>
    </source>
</evidence>
<name>A0A0D3DLE4_BRAOL</name>
<dbReference type="AlphaFoldDB" id="A0A0D3DLE4"/>
<dbReference type="Gramene" id="Bo8g033790.1">
    <property type="protein sequence ID" value="Bo8g033790.1"/>
    <property type="gene ID" value="Bo8g033790"/>
</dbReference>
<evidence type="ECO:0000313" key="2">
    <source>
        <dbReference type="EnsemblPlants" id="Bo8g033790.1"/>
    </source>
</evidence>
<sequence>MVRKSRAQQYADDDTPATQQSINDLQSQITNLVAAVTALTTQQTAPVQRPRTDQVSLHNESDEDDNPFAPFRQHRARRRNTNAYESDSDNEQEDTTWKLCFKLEIPEFKGSTVAEEVLDWFVTVEEILEFKNIPLDRCAFIITIRFRDRAAAWWYQVKTTRARLGKPKITSLDKLNKFQNLRQGSRTVDEYATYFFKMINRVEALTVEAQARNGFSAWGIARETRQTSASSQPSTTDTTTTKTKTTIVPANANQQTRPSGLRCNCDQACFISYPRVRRHSADDWWACAKIIPRGIRETSEIALTAWQDDRRDQVAESSLLRVETHVVDDVSDYDLAPVNPPNDEYVSDVEFSSFFSTLREKKTNSLSRLTTERFFSSPFLVSPSPVQSRRLRFHLPPLMMNSTRAPGTQAASPPMRPGATGPAVYHAGSPPMPPGATGAAPNHVASSSRSNSYPQMTLNAMLNSPARLSQPHLHPDKPNGALWFGIDPCIHAFIRATWQGYYMGPWKSWNKVPEEMKDSWWQTFVQNFYWEPQFNDLVYGLWKKETMTSVGERISKKKRQHKKPNHENARVLERINDNDYHLRLPSEITTSDVFNVKYLSRYVYNADASDSWSNSLHPAGPDAAAPSSLAPTETTD</sequence>
<accession>A0A0D3DLE4</accession>
<feature type="region of interest" description="Disordered" evidence="1">
    <location>
        <begin position="1"/>
        <end position="22"/>
    </location>
</feature>
<proteinExistence type="predicted"/>